<protein>
    <submittedName>
        <fullName evidence="1">Uncharacterized protein</fullName>
    </submittedName>
</protein>
<gene>
    <name evidence="1" type="ORF">Glove_103g286</name>
</gene>
<dbReference type="EMBL" id="PQFF01000096">
    <property type="protein sequence ID" value="RHZ82759.1"/>
    <property type="molecule type" value="Genomic_DNA"/>
</dbReference>
<name>A0A397J384_9GLOM</name>
<dbReference type="AlphaFoldDB" id="A0A397J384"/>
<dbReference type="OrthoDB" id="2404209at2759"/>
<sequence>MDLSRFPSSVQVNTMILRNILREMDLEGSIRIFATEMEYEERPHTREGTNLTTLPIPSGDNWKEQVAYVCNEINQLTSMMNSFFITIKDLAQQQGTVQKLISCLIGCVISGRSLEELIYCIILEELGIFWELNFQEVILQEAADAKIKELINFPSDF</sequence>
<proteinExistence type="predicted"/>
<keyword evidence="2" id="KW-1185">Reference proteome</keyword>
<evidence type="ECO:0000313" key="1">
    <source>
        <dbReference type="EMBL" id="RHZ82759.1"/>
    </source>
</evidence>
<dbReference type="Proteomes" id="UP000266861">
    <property type="component" value="Unassembled WGS sequence"/>
</dbReference>
<organism evidence="1 2">
    <name type="scientific">Diversispora epigaea</name>
    <dbReference type="NCBI Taxonomy" id="1348612"/>
    <lineage>
        <taxon>Eukaryota</taxon>
        <taxon>Fungi</taxon>
        <taxon>Fungi incertae sedis</taxon>
        <taxon>Mucoromycota</taxon>
        <taxon>Glomeromycotina</taxon>
        <taxon>Glomeromycetes</taxon>
        <taxon>Diversisporales</taxon>
        <taxon>Diversisporaceae</taxon>
        <taxon>Diversispora</taxon>
    </lineage>
</organism>
<reference evidence="1 2" key="1">
    <citation type="submission" date="2018-08" db="EMBL/GenBank/DDBJ databases">
        <title>Genome and evolution of the arbuscular mycorrhizal fungus Diversispora epigaea (formerly Glomus versiforme) and its bacterial endosymbionts.</title>
        <authorList>
            <person name="Sun X."/>
            <person name="Fei Z."/>
            <person name="Harrison M."/>
        </authorList>
    </citation>
    <scope>NUCLEOTIDE SEQUENCE [LARGE SCALE GENOMIC DNA]</scope>
    <source>
        <strain evidence="1 2">IT104</strain>
    </source>
</reference>
<evidence type="ECO:0000313" key="2">
    <source>
        <dbReference type="Proteomes" id="UP000266861"/>
    </source>
</evidence>
<accession>A0A397J384</accession>
<comment type="caution">
    <text evidence="1">The sequence shown here is derived from an EMBL/GenBank/DDBJ whole genome shotgun (WGS) entry which is preliminary data.</text>
</comment>